<organism evidence="2">
    <name type="scientific">Symploca sp. SIO1C4</name>
    <dbReference type="NCBI Taxonomy" id="2607765"/>
    <lineage>
        <taxon>Bacteria</taxon>
        <taxon>Bacillati</taxon>
        <taxon>Cyanobacteriota</taxon>
        <taxon>Cyanophyceae</taxon>
        <taxon>Coleofasciculales</taxon>
        <taxon>Coleofasciculaceae</taxon>
        <taxon>Symploca</taxon>
    </lineage>
</organism>
<sequence length="232" mass="26549">MNLSPKALNEASNWLLFTLIVLEIFLVIIYLAGIVLIERPFELFDLDNKDTIPSFFQASQLFIIGLISLVFFICGRHSSQPPSQIFLLTVALLFFSACADEALKINYLLPIEDHRSWKSTYLGIAVVTPFVFYRDCIALWRIYRKAVLLIAMGWGVFVIGGIGLEILKDEFLQPKLSQFFERDELIPFFIEKLRAAVEEFSKMLGESLILYGLFSYIVKRLELENLSSTDKG</sequence>
<dbReference type="EMBL" id="JAAHFQ010000737">
    <property type="protein sequence ID" value="NER31169.1"/>
    <property type="molecule type" value="Genomic_DNA"/>
</dbReference>
<keyword evidence="1" id="KW-1133">Transmembrane helix</keyword>
<proteinExistence type="predicted"/>
<keyword evidence="1" id="KW-0472">Membrane</keyword>
<evidence type="ECO:0000313" key="2">
    <source>
        <dbReference type="EMBL" id="NER31169.1"/>
    </source>
</evidence>
<name>A0A6B3NDI6_9CYAN</name>
<protein>
    <submittedName>
        <fullName evidence="2">Uncharacterized protein</fullName>
    </submittedName>
</protein>
<dbReference type="AlphaFoldDB" id="A0A6B3NDI6"/>
<gene>
    <name evidence="2" type="ORF">F6J89_27000</name>
</gene>
<feature type="transmembrane region" description="Helical" evidence="1">
    <location>
        <begin position="146"/>
        <end position="167"/>
    </location>
</feature>
<evidence type="ECO:0000256" key="1">
    <source>
        <dbReference type="SAM" id="Phobius"/>
    </source>
</evidence>
<comment type="caution">
    <text evidence="2">The sequence shown here is derived from an EMBL/GenBank/DDBJ whole genome shotgun (WGS) entry which is preliminary data.</text>
</comment>
<reference evidence="2" key="1">
    <citation type="submission" date="2019-11" db="EMBL/GenBank/DDBJ databases">
        <title>Genomic insights into an expanded diversity of filamentous marine cyanobacteria reveals the extraordinary biosynthetic potential of Moorea and Okeania.</title>
        <authorList>
            <person name="Ferreira Leao T."/>
            <person name="Wang M."/>
            <person name="Moss N."/>
            <person name="Da Silva R."/>
            <person name="Sanders J."/>
            <person name="Nurk S."/>
            <person name="Gurevich A."/>
            <person name="Humphrey G."/>
            <person name="Reher R."/>
            <person name="Zhu Q."/>
            <person name="Belda-Ferre P."/>
            <person name="Glukhov E."/>
            <person name="Rex R."/>
            <person name="Dorrestein P.C."/>
            <person name="Knight R."/>
            <person name="Pevzner P."/>
            <person name="Gerwick W.H."/>
            <person name="Gerwick L."/>
        </authorList>
    </citation>
    <scope>NUCLEOTIDE SEQUENCE</scope>
    <source>
        <strain evidence="2">SIO1C4</strain>
    </source>
</reference>
<feature type="transmembrane region" description="Helical" evidence="1">
    <location>
        <begin position="14"/>
        <end position="37"/>
    </location>
</feature>
<feature type="transmembrane region" description="Helical" evidence="1">
    <location>
        <begin position="58"/>
        <end position="79"/>
    </location>
</feature>
<keyword evidence="1" id="KW-0812">Transmembrane</keyword>
<accession>A0A6B3NDI6</accession>